<dbReference type="NCBIfam" id="NF001299">
    <property type="entry name" value="PRK00241.1"/>
    <property type="match status" value="1"/>
</dbReference>
<dbReference type="GO" id="GO:0019677">
    <property type="term" value="P:NAD+ catabolic process"/>
    <property type="evidence" value="ECO:0007669"/>
    <property type="project" value="TreeGrafter"/>
</dbReference>
<comment type="similarity">
    <text evidence="3">Belongs to the Nudix hydrolase family. NudC subfamily.</text>
</comment>
<name>A0A918SZ62_9GAMM</name>
<evidence type="ECO:0000256" key="6">
    <source>
        <dbReference type="ARBA" id="ARBA00022801"/>
    </source>
</evidence>
<dbReference type="InterPro" id="IPR050241">
    <property type="entry name" value="NAD-cap_RNA_hydrolase_NudC"/>
</dbReference>
<evidence type="ECO:0000313" key="13">
    <source>
        <dbReference type="Proteomes" id="UP000646426"/>
    </source>
</evidence>
<dbReference type="GO" id="GO:0006742">
    <property type="term" value="P:NADP+ catabolic process"/>
    <property type="evidence" value="ECO:0007669"/>
    <property type="project" value="TreeGrafter"/>
</dbReference>
<dbReference type="GO" id="GO:0046872">
    <property type="term" value="F:metal ion binding"/>
    <property type="evidence" value="ECO:0007669"/>
    <property type="project" value="UniProtKB-KW"/>
</dbReference>
<evidence type="ECO:0000256" key="10">
    <source>
        <dbReference type="RuleBase" id="RU003476"/>
    </source>
</evidence>
<dbReference type="InterPro" id="IPR015376">
    <property type="entry name" value="Znr_NADH_PPase"/>
</dbReference>
<dbReference type="CDD" id="cd03429">
    <property type="entry name" value="NUDIX_NADH_pyrophosphatase_Nudt13"/>
    <property type="match status" value="1"/>
</dbReference>
<evidence type="ECO:0000259" key="11">
    <source>
        <dbReference type="PROSITE" id="PS51462"/>
    </source>
</evidence>
<dbReference type="RefSeq" id="WP_189455429.1">
    <property type="nucleotide sequence ID" value="NZ_BMYD01000002.1"/>
</dbReference>
<comment type="cofactor">
    <cofactor evidence="2">
        <name>Zn(2+)</name>
        <dbReference type="ChEBI" id="CHEBI:29105"/>
    </cofactor>
</comment>
<dbReference type="GO" id="GO:0005829">
    <property type="term" value="C:cytosol"/>
    <property type="evidence" value="ECO:0007669"/>
    <property type="project" value="TreeGrafter"/>
</dbReference>
<comment type="caution">
    <text evidence="12">The sequence shown here is derived from an EMBL/GenBank/DDBJ whole genome shotgun (WGS) entry which is preliminary data.</text>
</comment>
<evidence type="ECO:0000256" key="7">
    <source>
        <dbReference type="ARBA" id="ARBA00022842"/>
    </source>
</evidence>
<comment type="catalytic activity">
    <reaction evidence="9">
        <text>a 5'-end NAD(+)-phospho-ribonucleoside in mRNA + H2O = a 5'-end phospho-adenosine-phospho-ribonucleoside in mRNA + beta-nicotinamide D-ribonucleotide + 2 H(+)</text>
        <dbReference type="Rhea" id="RHEA:60876"/>
        <dbReference type="Rhea" id="RHEA-COMP:15698"/>
        <dbReference type="Rhea" id="RHEA-COMP:15719"/>
        <dbReference type="ChEBI" id="CHEBI:14649"/>
        <dbReference type="ChEBI" id="CHEBI:15377"/>
        <dbReference type="ChEBI" id="CHEBI:15378"/>
        <dbReference type="ChEBI" id="CHEBI:144029"/>
        <dbReference type="ChEBI" id="CHEBI:144051"/>
    </reaction>
    <physiologicalReaction direction="left-to-right" evidence="9">
        <dbReference type="Rhea" id="RHEA:60877"/>
    </physiologicalReaction>
</comment>
<dbReference type="EC" id="3.6.1.22" evidence="4"/>
<dbReference type="InterPro" id="IPR015797">
    <property type="entry name" value="NUDIX_hydrolase-like_dom_sf"/>
</dbReference>
<evidence type="ECO:0000256" key="2">
    <source>
        <dbReference type="ARBA" id="ARBA00001947"/>
    </source>
</evidence>
<dbReference type="InterPro" id="IPR020476">
    <property type="entry name" value="Nudix_hydrolase"/>
</dbReference>
<dbReference type="InterPro" id="IPR000086">
    <property type="entry name" value="NUDIX_hydrolase_dom"/>
</dbReference>
<dbReference type="EMBL" id="BMYD01000002">
    <property type="protein sequence ID" value="GHA80119.1"/>
    <property type="molecule type" value="Genomic_DNA"/>
</dbReference>
<dbReference type="PROSITE" id="PS51462">
    <property type="entry name" value="NUDIX"/>
    <property type="match status" value="1"/>
</dbReference>
<sequence length="330" mass="35359">MRAGDDASTAPAAPFAFVGEGGCAPVLDRAEHLRDDGAALDTLWHDARVLLLDSDGRALADGELAPQTPRGAELSRGRGGSGAATFLGLDRAGGAWFALDASGVAFEAPGRIDLRSAAAAWPALEAGVFAQARAMQAWRARHRFCGACGTQLDLLRGGWLAHCGGCRTEHYPRTDPAVIAAVTDGDRLLLGRQSTWAARRWSVLAGFVEPGESLEQTVVREVLEETGVRVRDCRYLASQPWPFPGALMLGFIAQAEADEPRVTGELEEARWFTADEVRAAQAREAIIDSADDDGGPLLSARISIARWLIERWLDEADRTPARALQPARAV</sequence>
<comment type="cofactor">
    <cofactor evidence="1">
        <name>Mg(2+)</name>
        <dbReference type="ChEBI" id="CHEBI:18420"/>
    </cofactor>
</comment>
<evidence type="ECO:0000256" key="4">
    <source>
        <dbReference type="ARBA" id="ARBA00012381"/>
    </source>
</evidence>
<dbReference type="PROSITE" id="PS00893">
    <property type="entry name" value="NUDIX_BOX"/>
    <property type="match status" value="1"/>
</dbReference>
<reference evidence="12" key="2">
    <citation type="submission" date="2020-09" db="EMBL/GenBank/DDBJ databases">
        <authorList>
            <person name="Sun Q."/>
            <person name="Kim S."/>
        </authorList>
    </citation>
    <scope>NUCLEOTIDE SEQUENCE</scope>
    <source>
        <strain evidence="12">KCTC 23077</strain>
    </source>
</reference>
<dbReference type="Gene3D" id="3.90.79.20">
    <property type="match status" value="1"/>
</dbReference>
<keyword evidence="5" id="KW-0479">Metal-binding</keyword>
<evidence type="ECO:0000256" key="5">
    <source>
        <dbReference type="ARBA" id="ARBA00022723"/>
    </source>
</evidence>
<organism evidence="12 13">
    <name type="scientific">Cognatilysobacter bugurensis</name>
    <dbReference type="NCBI Taxonomy" id="543356"/>
    <lineage>
        <taxon>Bacteria</taxon>
        <taxon>Pseudomonadati</taxon>
        <taxon>Pseudomonadota</taxon>
        <taxon>Gammaproteobacteria</taxon>
        <taxon>Lysobacterales</taxon>
        <taxon>Lysobacteraceae</taxon>
        <taxon>Cognatilysobacter</taxon>
    </lineage>
</organism>
<keyword evidence="6 10" id="KW-0378">Hydrolase</keyword>
<dbReference type="PRINTS" id="PR00502">
    <property type="entry name" value="NUDIXFAMILY"/>
</dbReference>
<proteinExistence type="inferred from homology"/>
<keyword evidence="13" id="KW-1185">Reference proteome</keyword>
<evidence type="ECO:0000256" key="9">
    <source>
        <dbReference type="ARBA" id="ARBA00023679"/>
    </source>
</evidence>
<evidence type="ECO:0000256" key="1">
    <source>
        <dbReference type="ARBA" id="ARBA00001946"/>
    </source>
</evidence>
<feature type="domain" description="Nudix hydrolase" evidence="11">
    <location>
        <begin position="172"/>
        <end position="295"/>
    </location>
</feature>
<dbReference type="Proteomes" id="UP000646426">
    <property type="component" value="Unassembled WGS sequence"/>
</dbReference>
<evidence type="ECO:0000313" key="12">
    <source>
        <dbReference type="EMBL" id="GHA80119.1"/>
    </source>
</evidence>
<evidence type="ECO:0000256" key="3">
    <source>
        <dbReference type="ARBA" id="ARBA00009595"/>
    </source>
</evidence>
<protein>
    <recommendedName>
        <fullName evidence="4">NAD(+) diphosphatase</fullName>
        <ecNumber evidence="4">3.6.1.22</ecNumber>
    </recommendedName>
</protein>
<evidence type="ECO:0000256" key="8">
    <source>
        <dbReference type="ARBA" id="ARBA00023027"/>
    </source>
</evidence>
<dbReference type="SUPFAM" id="SSF55811">
    <property type="entry name" value="Nudix"/>
    <property type="match status" value="1"/>
</dbReference>
<dbReference type="InterPro" id="IPR020084">
    <property type="entry name" value="NUDIX_hydrolase_CS"/>
</dbReference>
<dbReference type="Pfam" id="PF09297">
    <property type="entry name" value="Zn_ribbon_NUD"/>
    <property type="match status" value="1"/>
</dbReference>
<dbReference type="Pfam" id="PF00293">
    <property type="entry name" value="NUDIX"/>
    <property type="match status" value="1"/>
</dbReference>
<gene>
    <name evidence="12" type="primary">nudC</name>
    <name evidence="12" type="ORF">GCM10007067_17230</name>
</gene>
<dbReference type="GO" id="GO:0035529">
    <property type="term" value="F:NADH pyrophosphatase activity"/>
    <property type="evidence" value="ECO:0007669"/>
    <property type="project" value="TreeGrafter"/>
</dbReference>
<dbReference type="PANTHER" id="PTHR42904:SF6">
    <property type="entry name" value="NAD-CAPPED RNA HYDROLASE NUDT12"/>
    <property type="match status" value="1"/>
</dbReference>
<keyword evidence="8" id="KW-0520">NAD</keyword>
<keyword evidence="7" id="KW-0460">Magnesium</keyword>
<dbReference type="Gene3D" id="3.90.79.10">
    <property type="entry name" value="Nucleoside Triphosphate Pyrophosphohydrolase"/>
    <property type="match status" value="1"/>
</dbReference>
<reference evidence="12" key="1">
    <citation type="journal article" date="2014" name="Int. J. Syst. Evol. Microbiol.">
        <title>Complete genome sequence of Corynebacterium casei LMG S-19264T (=DSM 44701T), isolated from a smear-ripened cheese.</title>
        <authorList>
            <consortium name="US DOE Joint Genome Institute (JGI-PGF)"/>
            <person name="Walter F."/>
            <person name="Albersmeier A."/>
            <person name="Kalinowski J."/>
            <person name="Ruckert C."/>
        </authorList>
    </citation>
    <scope>NUCLEOTIDE SEQUENCE</scope>
    <source>
        <strain evidence="12">KCTC 23077</strain>
    </source>
</reference>
<dbReference type="InterPro" id="IPR049734">
    <property type="entry name" value="NudC-like_C"/>
</dbReference>
<accession>A0A918SZ62</accession>
<dbReference type="PANTHER" id="PTHR42904">
    <property type="entry name" value="NUDIX HYDROLASE, NUDC SUBFAMILY"/>
    <property type="match status" value="1"/>
</dbReference>
<dbReference type="AlphaFoldDB" id="A0A918SZ62"/>